<feature type="region of interest" description="Disordered" evidence="1">
    <location>
        <begin position="105"/>
        <end position="137"/>
    </location>
</feature>
<dbReference type="Proteomes" id="UP000189796">
    <property type="component" value="Chromosome I"/>
</dbReference>
<evidence type="ECO:0000256" key="1">
    <source>
        <dbReference type="SAM" id="MobiDB-lite"/>
    </source>
</evidence>
<feature type="compositionally biased region" description="Basic and acidic residues" evidence="1">
    <location>
        <begin position="126"/>
        <end position="137"/>
    </location>
</feature>
<gene>
    <name evidence="2" type="ORF">SAMN05443248_5102</name>
</gene>
<organism evidence="2 3">
    <name type="scientific">Bradyrhizobium erythrophlei</name>
    <dbReference type="NCBI Taxonomy" id="1437360"/>
    <lineage>
        <taxon>Bacteria</taxon>
        <taxon>Pseudomonadati</taxon>
        <taxon>Pseudomonadota</taxon>
        <taxon>Alphaproteobacteria</taxon>
        <taxon>Hyphomicrobiales</taxon>
        <taxon>Nitrobacteraceae</taxon>
        <taxon>Bradyrhizobium</taxon>
    </lineage>
</organism>
<dbReference type="OrthoDB" id="9776955at2"/>
<dbReference type="AlphaFoldDB" id="A0A1M5TP84"/>
<proteinExistence type="predicted"/>
<dbReference type="RefSeq" id="WP_079603786.1">
    <property type="nucleotide sequence ID" value="NZ_LT670817.1"/>
</dbReference>
<dbReference type="EMBL" id="LT670817">
    <property type="protein sequence ID" value="SHH52514.1"/>
    <property type="molecule type" value="Genomic_DNA"/>
</dbReference>
<evidence type="ECO:0000313" key="3">
    <source>
        <dbReference type="Proteomes" id="UP000189796"/>
    </source>
</evidence>
<protein>
    <submittedName>
        <fullName evidence="2">Uncharacterized protein</fullName>
    </submittedName>
</protein>
<accession>A0A1M5TP84</accession>
<name>A0A1M5TP84_9BRAD</name>
<dbReference type="Gene3D" id="3.40.50.2300">
    <property type="match status" value="1"/>
</dbReference>
<evidence type="ECO:0000313" key="2">
    <source>
        <dbReference type="EMBL" id="SHH52514.1"/>
    </source>
</evidence>
<reference evidence="2 3" key="1">
    <citation type="submission" date="2016-11" db="EMBL/GenBank/DDBJ databases">
        <authorList>
            <person name="Jaros S."/>
            <person name="Januszkiewicz K."/>
            <person name="Wedrychowicz H."/>
        </authorList>
    </citation>
    <scope>NUCLEOTIDE SEQUENCE [LARGE SCALE GENOMIC DNA]</scope>
    <source>
        <strain evidence="2 3">GAS138</strain>
    </source>
</reference>
<sequence length="137" mass="15134">MRRRDFIALIGSAAASWPLPARAQQRKRVRRISALNGTAPTGPNPASHAAFLRRLDEPGWTDGRNGRIEIRRANSDLELMRSYGTEPAGPSPDVFLVHSNPASRLRPWNGRRPLAKTIPGQISGINRREQQGGEGHD</sequence>